<keyword evidence="8" id="KW-1185">Reference proteome</keyword>
<feature type="compositionally biased region" description="Low complexity" evidence="5">
    <location>
        <begin position="31"/>
        <end position="47"/>
    </location>
</feature>
<keyword evidence="3" id="KW-0479">Metal-binding</keyword>
<keyword evidence="4" id="KW-1015">Disulfide bond</keyword>
<gene>
    <name evidence="7" type="ORF">KDK_18970</name>
</gene>
<reference evidence="8" key="1">
    <citation type="submission" date="2018-12" db="EMBL/GenBank/DDBJ databases">
        <title>Tengunoibacter tsumagoiensis gen. nov., sp. nov., Dictyobacter kobayashii sp. nov., D. alpinus sp. nov., and D. joshuensis sp. nov. and description of Dictyobacteraceae fam. nov. within the order Ktedonobacterales isolated from Tengu-no-mugimeshi.</title>
        <authorList>
            <person name="Wang C.M."/>
            <person name="Zheng Y."/>
            <person name="Sakai Y."/>
            <person name="Toyoda A."/>
            <person name="Minakuchi Y."/>
            <person name="Abe K."/>
            <person name="Yokota A."/>
            <person name="Yabe S."/>
        </authorList>
    </citation>
    <scope>NUCLEOTIDE SEQUENCE [LARGE SCALE GENOMIC DNA]</scope>
    <source>
        <strain evidence="8">Uno11</strain>
    </source>
</reference>
<dbReference type="SUPFAM" id="SSF52833">
    <property type="entry name" value="Thioredoxin-like"/>
    <property type="match status" value="1"/>
</dbReference>
<dbReference type="PANTHER" id="PTHR12151:SF25">
    <property type="entry name" value="LINALOOL DEHYDRATASE_ISOMERASE DOMAIN-CONTAINING PROTEIN"/>
    <property type="match status" value="1"/>
</dbReference>
<feature type="binding site" evidence="3">
    <location>
        <position position="175"/>
    </location>
    <ligand>
        <name>Cu cation</name>
        <dbReference type="ChEBI" id="CHEBI:23378"/>
    </ligand>
</feature>
<evidence type="ECO:0000313" key="7">
    <source>
        <dbReference type="EMBL" id="GCE18097.1"/>
    </source>
</evidence>
<dbReference type="EMBL" id="BIFS01000001">
    <property type="protein sequence ID" value="GCE18097.1"/>
    <property type="molecule type" value="Genomic_DNA"/>
</dbReference>
<accession>A0A402AG54</accession>
<evidence type="ECO:0000256" key="1">
    <source>
        <dbReference type="ARBA" id="ARBA00010996"/>
    </source>
</evidence>
<dbReference type="Gene3D" id="3.40.30.10">
    <property type="entry name" value="Glutaredoxin"/>
    <property type="match status" value="1"/>
</dbReference>
<evidence type="ECO:0000313" key="8">
    <source>
        <dbReference type="Proteomes" id="UP000287188"/>
    </source>
</evidence>
<organism evidence="7 8">
    <name type="scientific">Dictyobacter kobayashii</name>
    <dbReference type="NCBI Taxonomy" id="2014872"/>
    <lineage>
        <taxon>Bacteria</taxon>
        <taxon>Bacillati</taxon>
        <taxon>Chloroflexota</taxon>
        <taxon>Ktedonobacteria</taxon>
        <taxon>Ktedonobacterales</taxon>
        <taxon>Dictyobacteraceae</taxon>
        <taxon>Dictyobacter</taxon>
    </lineage>
</organism>
<dbReference type="InterPro" id="IPR036249">
    <property type="entry name" value="Thioredoxin-like_sf"/>
</dbReference>
<dbReference type="PROSITE" id="PS51352">
    <property type="entry name" value="THIOREDOXIN_2"/>
    <property type="match status" value="1"/>
</dbReference>
<protein>
    <submittedName>
        <fullName evidence="7">SCO family protein</fullName>
    </submittedName>
</protein>
<proteinExistence type="inferred from homology"/>
<evidence type="ECO:0000256" key="4">
    <source>
        <dbReference type="PIRSR" id="PIRSR603782-2"/>
    </source>
</evidence>
<feature type="region of interest" description="Disordered" evidence="5">
    <location>
        <begin position="31"/>
        <end position="55"/>
    </location>
</feature>
<feature type="disulfide bond" description="Redox-active" evidence="4">
    <location>
        <begin position="90"/>
        <end position="94"/>
    </location>
</feature>
<evidence type="ECO:0000259" key="6">
    <source>
        <dbReference type="PROSITE" id="PS51352"/>
    </source>
</evidence>
<evidence type="ECO:0000256" key="5">
    <source>
        <dbReference type="SAM" id="MobiDB-lite"/>
    </source>
</evidence>
<comment type="caution">
    <text evidence="7">The sequence shown here is derived from an EMBL/GenBank/DDBJ whole genome shotgun (WGS) entry which is preliminary data.</text>
</comment>
<dbReference type="PANTHER" id="PTHR12151">
    <property type="entry name" value="ELECTRON TRANSPORT PROTIN SCO1/SENC FAMILY MEMBER"/>
    <property type="match status" value="1"/>
</dbReference>
<sequence length="212" mass="23509">MSWRLASRLSVVTLAIVVVILITVLQHNQTTRSQSSSSGSPANTASGLQGTDLNGTPAPNFQLTDQYGKTISLAQFRGKPVIVTFLYTHCPDVCPLTAEHLHTTLQQLGSDAKNVAILAVSTDPRRDDTAAAMQFSTEHNMQNYWHFLTGTQKQLSPVWSIYSIYAQQQQQQVNHSTALYLIDKKGNERVYMDDSFQPAQMAANLKLLLKEN</sequence>
<feature type="binding site" evidence="3">
    <location>
        <position position="94"/>
    </location>
    <ligand>
        <name>Cu cation</name>
        <dbReference type="ChEBI" id="CHEBI:23378"/>
    </ligand>
</feature>
<name>A0A402AG54_9CHLR</name>
<dbReference type="InterPro" id="IPR013766">
    <property type="entry name" value="Thioredoxin_domain"/>
</dbReference>
<feature type="binding site" evidence="3">
    <location>
        <position position="90"/>
    </location>
    <ligand>
        <name>Cu cation</name>
        <dbReference type="ChEBI" id="CHEBI:23378"/>
    </ligand>
</feature>
<dbReference type="InterPro" id="IPR003782">
    <property type="entry name" value="SCO1/SenC"/>
</dbReference>
<dbReference type="GO" id="GO:0046872">
    <property type="term" value="F:metal ion binding"/>
    <property type="evidence" value="ECO:0007669"/>
    <property type="project" value="UniProtKB-KW"/>
</dbReference>
<dbReference type="Proteomes" id="UP000287188">
    <property type="component" value="Unassembled WGS sequence"/>
</dbReference>
<dbReference type="Pfam" id="PF02630">
    <property type="entry name" value="SCO1-SenC"/>
    <property type="match status" value="1"/>
</dbReference>
<feature type="domain" description="Thioredoxin" evidence="6">
    <location>
        <begin position="52"/>
        <end position="210"/>
    </location>
</feature>
<comment type="similarity">
    <text evidence="1">Belongs to the SCO1/2 family.</text>
</comment>
<evidence type="ECO:0000256" key="2">
    <source>
        <dbReference type="ARBA" id="ARBA00023008"/>
    </source>
</evidence>
<keyword evidence="2 3" id="KW-0186">Copper</keyword>
<evidence type="ECO:0000256" key="3">
    <source>
        <dbReference type="PIRSR" id="PIRSR603782-1"/>
    </source>
</evidence>
<dbReference type="CDD" id="cd02968">
    <property type="entry name" value="SCO"/>
    <property type="match status" value="1"/>
</dbReference>
<dbReference type="AlphaFoldDB" id="A0A402AG54"/>